<dbReference type="RefSeq" id="WP_224526787.1">
    <property type="nucleotide sequence ID" value="NZ_JAIUJR010000002.1"/>
</dbReference>
<reference evidence="2" key="1">
    <citation type="submission" date="2023-07" db="EMBL/GenBank/DDBJ databases">
        <authorList>
            <person name="Yue Y."/>
        </authorList>
    </citation>
    <scope>NUCLEOTIDE SEQUENCE [LARGE SCALE GENOMIC DNA]</scope>
    <source>
        <strain evidence="2">D23</strain>
    </source>
</reference>
<dbReference type="EMBL" id="JAIUJR010000002">
    <property type="protein sequence ID" value="MCA0131969.1"/>
    <property type="molecule type" value="Genomic_DNA"/>
</dbReference>
<accession>A0ABS7XR38</accession>
<dbReference type="SUPFAM" id="SSF53756">
    <property type="entry name" value="UDP-Glycosyltransferase/glycogen phosphorylase"/>
    <property type="match status" value="1"/>
</dbReference>
<comment type="caution">
    <text evidence="1">The sequence shown here is derived from an EMBL/GenBank/DDBJ whole genome shotgun (WGS) entry which is preliminary data.</text>
</comment>
<keyword evidence="2" id="KW-1185">Reference proteome</keyword>
<organism evidence="1 2">
    <name type="scientific">Winogradskyella alexanderae</name>
    <dbReference type="NCBI Taxonomy" id="2877123"/>
    <lineage>
        <taxon>Bacteria</taxon>
        <taxon>Pseudomonadati</taxon>
        <taxon>Bacteroidota</taxon>
        <taxon>Flavobacteriia</taxon>
        <taxon>Flavobacteriales</taxon>
        <taxon>Flavobacteriaceae</taxon>
        <taxon>Winogradskyella</taxon>
    </lineage>
</organism>
<gene>
    <name evidence="1" type="ORF">LBU54_05190</name>
</gene>
<protein>
    <submittedName>
        <fullName evidence="1">Uncharacterized protein</fullName>
    </submittedName>
</protein>
<name>A0ABS7XR38_9FLAO</name>
<sequence>MALKSHVVIIVPDGVGIKNYLYSNLLSYLDKTSIITIWSPLDEGTFEEVKKCHPNIALQYRNLKLFKEPIKTRLYREAATYARLHFFTKKTKNKTLLLNWRKPKTNFKLRVLYAISEFIGNKAKSDYQRIKSLEKRSKLNWTTSIIDYYKSELSELKADHLFITHQRVAGLMPICIASNSMGVKSTTAIFSWDNLPKARLCVETDFYALWSDWMKKDMNLFYPEILDSQLKIVGTPQFEFYKNQKQIKTREEFAQSHGLDSNKLWICFSGDDELTSPYDPKYLQDIAETISRHFDNIQLIFRRCPVDFSDRYDKVLQDYRAVIVPIDPVWDVASKSWVGYFSKIEDISLQVNLAYHCLGVINLGSTMALDFASLDKPCFYINYDSVIDPSWSTNLIYKYHHFGTLDNLNPVGWINSKEEIKKALERLLNGIDDMSVDTKKWMERIVLFPIESNSEKLSKILT</sequence>
<proteinExistence type="predicted"/>
<evidence type="ECO:0000313" key="1">
    <source>
        <dbReference type="EMBL" id="MCA0131969.1"/>
    </source>
</evidence>
<dbReference type="Proteomes" id="UP001198901">
    <property type="component" value="Unassembled WGS sequence"/>
</dbReference>
<evidence type="ECO:0000313" key="2">
    <source>
        <dbReference type="Proteomes" id="UP001198901"/>
    </source>
</evidence>